<keyword evidence="4" id="KW-1185">Reference proteome</keyword>
<comment type="caution">
    <text evidence="3">The sequence shown here is derived from an EMBL/GenBank/DDBJ whole genome shotgun (WGS) entry which is preliminary data.</text>
</comment>
<keyword evidence="2" id="KW-0812">Transmembrane</keyword>
<evidence type="ECO:0000256" key="1">
    <source>
        <dbReference type="SAM" id="MobiDB-lite"/>
    </source>
</evidence>
<name>A0A6L5X6C3_9FIRM</name>
<keyword evidence="2" id="KW-0472">Membrane</keyword>
<dbReference type="EMBL" id="VULZ01000004">
    <property type="protein sequence ID" value="MSS14434.1"/>
    <property type="molecule type" value="Genomic_DNA"/>
</dbReference>
<proteinExistence type="predicted"/>
<sequence length="142" mass="16224">MSRVLRIMLLIAAVFSAWWILLKIRKCKVKMEDAIFWVCFAAILLIMGICPEFTYWLTGVFQMQSPANLIFLIIIFLLIEKVFTLSIITSQLEDKVTVLSAEVALRSHADEQVSKEEEQQIKSMDAKSTETAVSENDQPHKS</sequence>
<accession>A0A6L5X6C3</accession>
<protein>
    <submittedName>
        <fullName evidence="3">DUF2304 domain-containing protein</fullName>
    </submittedName>
</protein>
<evidence type="ECO:0000313" key="4">
    <source>
        <dbReference type="Proteomes" id="UP000481852"/>
    </source>
</evidence>
<reference evidence="3 4" key="1">
    <citation type="submission" date="2019-08" db="EMBL/GenBank/DDBJ databases">
        <title>In-depth cultivation of the pig gut microbiome towards novel bacterial diversity and tailored functional studies.</title>
        <authorList>
            <person name="Wylensek D."/>
            <person name="Hitch T.C.A."/>
            <person name="Clavel T."/>
        </authorList>
    </citation>
    <scope>NUCLEOTIDE SEQUENCE [LARGE SCALE GENOMIC DNA]</scope>
    <source>
        <strain evidence="3 4">Oil+RF-744-WCA-WT-11</strain>
    </source>
</reference>
<feature type="transmembrane region" description="Helical" evidence="2">
    <location>
        <begin position="69"/>
        <end position="88"/>
    </location>
</feature>
<dbReference type="AlphaFoldDB" id="A0A6L5X6C3"/>
<keyword evidence="2" id="KW-1133">Transmembrane helix</keyword>
<organism evidence="3 4">
    <name type="scientific">Porcincola intestinalis</name>
    <dbReference type="NCBI Taxonomy" id="2606632"/>
    <lineage>
        <taxon>Bacteria</taxon>
        <taxon>Bacillati</taxon>
        <taxon>Bacillota</taxon>
        <taxon>Clostridia</taxon>
        <taxon>Lachnospirales</taxon>
        <taxon>Lachnospiraceae</taxon>
        <taxon>Porcincola</taxon>
    </lineage>
</organism>
<dbReference type="RefSeq" id="WP_154524189.1">
    <property type="nucleotide sequence ID" value="NZ_VULZ01000004.1"/>
</dbReference>
<evidence type="ECO:0000313" key="3">
    <source>
        <dbReference type="EMBL" id="MSS14434.1"/>
    </source>
</evidence>
<dbReference type="Proteomes" id="UP000481852">
    <property type="component" value="Unassembled WGS sequence"/>
</dbReference>
<evidence type="ECO:0000256" key="2">
    <source>
        <dbReference type="SAM" id="Phobius"/>
    </source>
</evidence>
<gene>
    <name evidence="3" type="ORF">FYJ35_05155</name>
</gene>
<feature type="compositionally biased region" description="Basic and acidic residues" evidence="1">
    <location>
        <begin position="108"/>
        <end position="128"/>
    </location>
</feature>
<feature type="transmembrane region" description="Helical" evidence="2">
    <location>
        <begin position="34"/>
        <end position="57"/>
    </location>
</feature>
<feature type="transmembrane region" description="Helical" evidence="2">
    <location>
        <begin position="6"/>
        <end position="22"/>
    </location>
</feature>
<dbReference type="Pfam" id="PF10066">
    <property type="entry name" value="DUF2304"/>
    <property type="match status" value="1"/>
</dbReference>
<dbReference type="InterPro" id="IPR019277">
    <property type="entry name" value="DUF2304"/>
</dbReference>
<feature type="region of interest" description="Disordered" evidence="1">
    <location>
        <begin position="108"/>
        <end position="142"/>
    </location>
</feature>